<sequence length="146" mass="15564">MTEALRCKRALFDRLAARVGRGMPLAGLQVAYAWPGRTAEAECVYGGGVRFTRTSAGHDGRAELWLETATIGVYVRVRQAGATAEETDARATEIGGLVESELAAQPELAGGYTYVQISGGTADYAGDDDAMTSILAYQAVCQYYLD</sequence>
<reference evidence="1 2" key="1">
    <citation type="submission" date="2017-10" db="EMBL/GenBank/DDBJ databases">
        <title>Integration of genomic and chemical information greatly accelerates assignment of the full stereostructure of myelolactone, a potent inhibitor of myeloma from a marine-derived Micromonospora.</title>
        <authorList>
            <person name="Kim M.C."/>
            <person name="Machado H."/>
            <person name="Jensen P.R."/>
            <person name="Fenical W."/>
        </authorList>
    </citation>
    <scope>NUCLEOTIDE SEQUENCE [LARGE SCALE GENOMIC DNA]</scope>
    <source>
        <strain evidence="1 2">CNY-010</strain>
    </source>
</reference>
<dbReference type="EMBL" id="CP024087">
    <property type="protein sequence ID" value="AYF32196.1"/>
    <property type="molecule type" value="Genomic_DNA"/>
</dbReference>
<evidence type="ECO:0008006" key="3">
    <source>
        <dbReference type="Google" id="ProtNLM"/>
    </source>
</evidence>
<dbReference type="AlphaFoldDB" id="A0A386WUL8"/>
<organism evidence="1 2">
    <name type="scientific">Micromonospora tulbaghiae</name>
    <dbReference type="NCBI Taxonomy" id="479978"/>
    <lineage>
        <taxon>Bacteria</taxon>
        <taxon>Bacillati</taxon>
        <taxon>Actinomycetota</taxon>
        <taxon>Actinomycetes</taxon>
        <taxon>Micromonosporales</taxon>
        <taxon>Micromonosporaceae</taxon>
        <taxon>Micromonospora</taxon>
    </lineage>
</organism>
<protein>
    <recommendedName>
        <fullName evidence="3">DUF3168 domain-containing protein</fullName>
    </recommendedName>
</protein>
<evidence type="ECO:0000313" key="2">
    <source>
        <dbReference type="Proteomes" id="UP000267804"/>
    </source>
</evidence>
<evidence type="ECO:0000313" key="1">
    <source>
        <dbReference type="EMBL" id="AYF32196.1"/>
    </source>
</evidence>
<dbReference type="Proteomes" id="UP000267804">
    <property type="component" value="Chromosome"/>
</dbReference>
<gene>
    <name evidence="1" type="ORF">CSH63_33110</name>
</gene>
<proteinExistence type="predicted"/>
<dbReference type="KEGG" id="mtua:CSH63_33110"/>
<name>A0A386WUL8_9ACTN</name>
<accession>A0A386WUL8</accession>